<evidence type="ECO:0000313" key="2">
    <source>
        <dbReference type="EMBL" id="MCI5755281.1"/>
    </source>
</evidence>
<dbReference type="AlphaFoldDB" id="A0AAE3JZJ2"/>
<dbReference type="EC" id="2.4.-.-" evidence="2"/>
<dbReference type="Pfam" id="PF13692">
    <property type="entry name" value="Glyco_trans_1_4"/>
    <property type="match status" value="1"/>
</dbReference>
<comment type="caution">
    <text evidence="2">The sequence shown here is derived from an EMBL/GenBank/DDBJ whole genome shotgun (WGS) entry which is preliminary data.</text>
</comment>
<accession>A0AAE3JZJ2</accession>
<sequence length="404" mass="44922">MKIVEINSCNFGSTGKIMTDIAANAGRAGHCVTVCWPASRDNAKRDYSGEKIVIGGRISRNIHLTLARITGYNGCFSVIATLRFLRKLDALSPDVMHFHNLHNCYINLPMLFRYVKKRGIPVVWTLHDCWAFTGQCAYFSEAGCTKWETACSECKRIREYPAADCDRTKTMFRLKKKWFTGVKNLTVVTPSEWLAELVGRSFLRGYPVRVIHNGIDLSVFRPTPSDFREKHGIPENVKIVLGVAFGWEERKGLDVFVSLASRLEPDKFKIVLVGTDENVEKELPDGIIPVRRTHSREELAAIYTAADVFVNPTREDNYPTVNMEAEACGTPVVTFRTGGSPENVFTGYGAVVDCGDTDGTEAAIRMICGRNEDIRDAVSEKAEVFDAAGCFDGYTALYDGIAGK</sequence>
<dbReference type="PANTHER" id="PTHR12526">
    <property type="entry name" value="GLYCOSYLTRANSFERASE"/>
    <property type="match status" value="1"/>
</dbReference>
<organism evidence="2 3">
    <name type="scientific">Candidatus Colimorpha enterica</name>
    <dbReference type="NCBI Taxonomy" id="3083063"/>
    <lineage>
        <taxon>Bacteria</taxon>
        <taxon>Pseudomonadati</taxon>
        <taxon>Bacteroidota</taxon>
        <taxon>Bacteroidia</taxon>
        <taxon>Bacteroidales</taxon>
        <taxon>Candidatus Colimorpha</taxon>
    </lineage>
</organism>
<protein>
    <submittedName>
        <fullName evidence="2">Glycosyltransferase</fullName>
        <ecNumber evidence="2">2.4.-.-</ecNumber>
    </submittedName>
</protein>
<dbReference type="GO" id="GO:0016757">
    <property type="term" value="F:glycosyltransferase activity"/>
    <property type="evidence" value="ECO:0007669"/>
    <property type="project" value="UniProtKB-KW"/>
</dbReference>
<reference evidence="2 3" key="1">
    <citation type="submission" date="2022-03" db="EMBL/GenBank/DDBJ databases">
        <title>Metagenome-assembled genomes from swine fecal metagenomes.</title>
        <authorList>
            <person name="Holman D.B."/>
            <person name="Kommadath A."/>
        </authorList>
    </citation>
    <scope>NUCLEOTIDE SEQUENCE [LARGE SCALE GENOMIC DNA]</scope>
    <source>
        <strain evidence="2">SUG147</strain>
    </source>
</reference>
<evidence type="ECO:0000259" key="1">
    <source>
        <dbReference type="Pfam" id="PF13439"/>
    </source>
</evidence>
<dbReference type="Gene3D" id="3.40.50.2000">
    <property type="entry name" value="Glycogen Phosphorylase B"/>
    <property type="match status" value="2"/>
</dbReference>
<evidence type="ECO:0000313" key="3">
    <source>
        <dbReference type="Proteomes" id="UP001139365"/>
    </source>
</evidence>
<dbReference type="SUPFAM" id="SSF53756">
    <property type="entry name" value="UDP-Glycosyltransferase/glycogen phosphorylase"/>
    <property type="match status" value="1"/>
</dbReference>
<dbReference type="InterPro" id="IPR028098">
    <property type="entry name" value="Glyco_trans_4-like_N"/>
</dbReference>
<gene>
    <name evidence="2" type="ORF">MR241_03180</name>
</gene>
<dbReference type="Pfam" id="PF13439">
    <property type="entry name" value="Glyco_transf_4"/>
    <property type="match status" value="1"/>
</dbReference>
<dbReference type="Proteomes" id="UP001139365">
    <property type="component" value="Unassembled WGS sequence"/>
</dbReference>
<dbReference type="PANTHER" id="PTHR12526:SF637">
    <property type="entry name" value="GLYCOSYLTRANSFERASE EPSF-RELATED"/>
    <property type="match status" value="1"/>
</dbReference>
<dbReference type="EMBL" id="JALEMU010000051">
    <property type="protein sequence ID" value="MCI5755281.1"/>
    <property type="molecule type" value="Genomic_DNA"/>
</dbReference>
<name>A0AAE3JZJ2_9BACT</name>
<keyword evidence="2" id="KW-0328">Glycosyltransferase</keyword>
<proteinExistence type="predicted"/>
<keyword evidence="2" id="KW-0808">Transferase</keyword>
<feature type="domain" description="Glycosyltransferase subfamily 4-like N-terminal" evidence="1">
    <location>
        <begin position="18"/>
        <end position="218"/>
    </location>
</feature>